<proteinExistence type="predicted"/>
<dbReference type="InterPro" id="IPR016047">
    <property type="entry name" value="M23ase_b-sheet_dom"/>
</dbReference>
<dbReference type="STRING" id="187101.VC03_03840"/>
<dbReference type="Gene3D" id="2.70.70.10">
    <property type="entry name" value="Glucose Permease (Domain IIA)"/>
    <property type="match status" value="1"/>
</dbReference>
<dbReference type="EMBL" id="CP011280">
    <property type="protein sequence ID" value="AKC95640.1"/>
    <property type="molecule type" value="Genomic_DNA"/>
</dbReference>
<dbReference type="InterPro" id="IPR011055">
    <property type="entry name" value="Dup_hybrid_motif"/>
</dbReference>
<evidence type="ECO:0000313" key="6">
    <source>
        <dbReference type="Proteomes" id="UP000033103"/>
    </source>
</evidence>
<feature type="signal peptide" evidence="3">
    <location>
        <begin position="1"/>
        <end position="22"/>
    </location>
</feature>
<evidence type="ECO:0000313" key="5">
    <source>
        <dbReference type="EMBL" id="AKC95640.1"/>
    </source>
</evidence>
<protein>
    <recommendedName>
        <fullName evidence="4">M23ase beta-sheet core domain-containing protein</fullName>
    </recommendedName>
</protein>
<dbReference type="InterPro" id="IPR050570">
    <property type="entry name" value="Cell_wall_metabolism_enzyme"/>
</dbReference>
<dbReference type="GO" id="GO:0004222">
    <property type="term" value="F:metalloendopeptidase activity"/>
    <property type="evidence" value="ECO:0007669"/>
    <property type="project" value="TreeGrafter"/>
</dbReference>
<name>A0A0E3ZBP6_9FUSO</name>
<evidence type="ECO:0000259" key="4">
    <source>
        <dbReference type="Pfam" id="PF01551"/>
    </source>
</evidence>
<dbReference type="HOGENOM" id="CLU_601151_0_0_0"/>
<keyword evidence="2" id="KW-0175">Coiled coil</keyword>
<sequence>MKITGKCSVLLLSLALSIPYMTFSDARIDKNKRRIAQINRQVTQNRNLIIKNNRQIVVTKRTQASLQSEINDLNFQINKLQKEYNVLEQRYIELLKAIGANEKDIKASISKIQSSNAEIKVNKDEYNTKIRNYDLIRRARNINQNSGLVGARRDKLRHDAHAILDLQINKIKGIETYKKGVEQDKIKVEGIKQKNQSEATKVMSARNDLENKKKELNTAVARKNKAVAELRDLQNKLRKENITIEKNNSKLASERNRLEAQINAIIRQNAIRQQQLERQRQLALRRKQQQGSAKHENINVSQEPINVVKGTGSLIYPIRGRVVVGFGTEKVQGLKSKGIEILGTLGQSVSAADTGTVIYSGSLGGLGRVVIISHGSLITVYGNLASIRVSRNEAVRKGQSIGTLGRDSETKKPTLYFEVRHGVNIVNPMSYL</sequence>
<keyword evidence="1 3" id="KW-0732">Signal</keyword>
<reference evidence="5 6" key="1">
    <citation type="journal article" date="2012" name="BMC Genomics">
        <title>Genomic sequence analysis and characterization of Sneathia amnii sp. nov.</title>
        <authorList>
            <consortium name="Vaginal Microbiome Consortium (additional members)"/>
            <person name="Harwich M.D.Jr."/>
            <person name="Serrano M.G."/>
            <person name="Fettweis J.M."/>
            <person name="Alves J.M."/>
            <person name="Reimers M.A."/>
            <person name="Buck G.A."/>
            <person name="Jefferson K.K."/>
        </authorList>
    </citation>
    <scope>NUCLEOTIDE SEQUENCE [LARGE SCALE GENOMIC DNA]</scope>
    <source>
        <strain evidence="5 6">SN35</strain>
    </source>
</reference>
<feature type="domain" description="M23ase beta-sheet core" evidence="4">
    <location>
        <begin position="336"/>
        <end position="428"/>
    </location>
</feature>
<dbReference type="AlphaFoldDB" id="A0A0E3ZBP6"/>
<feature type="coiled-coil region" evidence="2">
    <location>
        <begin position="199"/>
        <end position="268"/>
    </location>
</feature>
<evidence type="ECO:0000256" key="2">
    <source>
        <dbReference type="SAM" id="Coils"/>
    </source>
</evidence>
<feature type="coiled-coil region" evidence="2">
    <location>
        <begin position="63"/>
        <end position="97"/>
    </location>
</feature>
<dbReference type="Proteomes" id="UP000033103">
    <property type="component" value="Chromosome"/>
</dbReference>
<keyword evidence="6" id="KW-1185">Reference proteome</keyword>
<gene>
    <name evidence="5" type="ORF">VC03_03840</name>
</gene>
<dbReference type="PANTHER" id="PTHR21666:SF289">
    <property type="entry name" value="L-ALA--D-GLU ENDOPEPTIDASE"/>
    <property type="match status" value="1"/>
</dbReference>
<dbReference type="KEGG" id="sns:VC03_03840"/>
<dbReference type="OrthoDB" id="86386at2"/>
<dbReference type="CDD" id="cd12797">
    <property type="entry name" value="M23_peptidase"/>
    <property type="match status" value="1"/>
</dbReference>
<dbReference type="PATRIC" id="fig|1069640.6.peg.759"/>
<dbReference type="RefSeq" id="WP_046328746.1">
    <property type="nucleotide sequence ID" value="NZ_CP011280.1"/>
</dbReference>
<dbReference type="PANTHER" id="PTHR21666">
    <property type="entry name" value="PEPTIDASE-RELATED"/>
    <property type="match status" value="1"/>
</dbReference>
<dbReference type="Pfam" id="PF01551">
    <property type="entry name" value="Peptidase_M23"/>
    <property type="match status" value="1"/>
</dbReference>
<evidence type="ECO:0000256" key="3">
    <source>
        <dbReference type="SAM" id="SignalP"/>
    </source>
</evidence>
<organism evidence="5 6">
    <name type="scientific">Sneathia vaginalis</name>
    <dbReference type="NCBI Taxonomy" id="187101"/>
    <lineage>
        <taxon>Bacteria</taxon>
        <taxon>Fusobacteriati</taxon>
        <taxon>Fusobacteriota</taxon>
        <taxon>Fusobacteriia</taxon>
        <taxon>Fusobacteriales</taxon>
        <taxon>Leptotrichiaceae</taxon>
        <taxon>Sneathia</taxon>
    </lineage>
</organism>
<feature type="chain" id="PRO_5002416556" description="M23ase beta-sheet core domain-containing protein" evidence="3">
    <location>
        <begin position="23"/>
        <end position="432"/>
    </location>
</feature>
<accession>A0A0E3ZBP6</accession>
<evidence type="ECO:0000256" key="1">
    <source>
        <dbReference type="ARBA" id="ARBA00022729"/>
    </source>
</evidence>
<dbReference type="SUPFAM" id="SSF51261">
    <property type="entry name" value="Duplicated hybrid motif"/>
    <property type="match status" value="1"/>
</dbReference>